<dbReference type="Proteomes" id="UP000504604">
    <property type="component" value="Linkage group LG1"/>
</dbReference>
<dbReference type="KEGG" id="sind:110011850"/>
<dbReference type="PANTHER" id="PTHR36595">
    <property type="entry name" value="TRANSMEMBRANE PROTEIN"/>
    <property type="match status" value="1"/>
</dbReference>
<organism evidence="3 4">
    <name type="scientific">Sesamum indicum</name>
    <name type="common">Oriental sesame</name>
    <name type="synonym">Sesamum orientale</name>
    <dbReference type="NCBI Taxonomy" id="4182"/>
    <lineage>
        <taxon>Eukaryota</taxon>
        <taxon>Viridiplantae</taxon>
        <taxon>Streptophyta</taxon>
        <taxon>Embryophyta</taxon>
        <taxon>Tracheophyta</taxon>
        <taxon>Spermatophyta</taxon>
        <taxon>Magnoliopsida</taxon>
        <taxon>eudicotyledons</taxon>
        <taxon>Gunneridae</taxon>
        <taxon>Pentapetalae</taxon>
        <taxon>asterids</taxon>
        <taxon>lamiids</taxon>
        <taxon>Lamiales</taxon>
        <taxon>Pedaliaceae</taxon>
        <taxon>Sesamum</taxon>
    </lineage>
</organism>
<dbReference type="GeneID" id="110011850"/>
<gene>
    <name evidence="4" type="primary">LOC110011850</name>
</gene>
<protein>
    <submittedName>
        <fullName evidence="4">Phosphopantothenoylcysteine decarboxylase subunit VHS3-like</fullName>
    </submittedName>
</protein>
<dbReference type="PANTHER" id="PTHR36595:SF3">
    <property type="entry name" value="TRANSMEMBRANE PROTEIN"/>
    <property type="match status" value="1"/>
</dbReference>
<evidence type="ECO:0000313" key="3">
    <source>
        <dbReference type="Proteomes" id="UP000504604"/>
    </source>
</evidence>
<dbReference type="AlphaFoldDB" id="A0A8M8UXR0"/>
<feature type="transmembrane region" description="Helical" evidence="2">
    <location>
        <begin position="7"/>
        <end position="23"/>
    </location>
</feature>
<reference evidence="3" key="1">
    <citation type="submission" date="2024-10" db="UniProtKB">
        <authorList>
            <consortium name="RefSeq"/>
        </authorList>
    </citation>
    <scope>NUCLEOTIDE SEQUENCE [LARGE SCALE GENOMIC DNA]</scope>
    <source>
        <strain evidence="3">cv. Zhongzhi No. 13</strain>
    </source>
</reference>
<reference evidence="4" key="2">
    <citation type="submission" date="2025-08" db="UniProtKB">
        <authorList>
            <consortium name="RefSeq"/>
        </authorList>
    </citation>
    <scope>IDENTIFICATION</scope>
</reference>
<keyword evidence="3" id="KW-1185">Reference proteome</keyword>
<keyword evidence="2" id="KW-0472">Membrane</keyword>
<keyword evidence="2" id="KW-1133">Transmembrane helix</keyword>
<proteinExistence type="predicted"/>
<sequence length="156" mass="18388">MKFVWQLLLLFFITLLLVFYFSLSSNADFSSRCFVFSVFNVVFCAVLVGDDRKSAQDFDGISDFLGFGYEVDWEEKTMDEMSSDEDDDDFYDSDGYDSEIEWTDDDNDDDTDEDDDEELKEYDQNLEGRIEEFIAKVIKGWREELLMEKMNSNQEN</sequence>
<evidence type="ECO:0000256" key="2">
    <source>
        <dbReference type="SAM" id="Phobius"/>
    </source>
</evidence>
<dbReference type="OrthoDB" id="852071at2759"/>
<evidence type="ECO:0000256" key="1">
    <source>
        <dbReference type="SAM" id="MobiDB-lite"/>
    </source>
</evidence>
<name>A0A8M8UXR0_SESIN</name>
<feature type="compositionally biased region" description="Acidic residues" evidence="1">
    <location>
        <begin position="81"/>
        <end position="120"/>
    </location>
</feature>
<feature type="transmembrane region" description="Helical" evidence="2">
    <location>
        <begin position="29"/>
        <end position="48"/>
    </location>
</feature>
<keyword evidence="2" id="KW-0812">Transmembrane</keyword>
<dbReference type="RefSeq" id="XP_020548800.1">
    <property type="nucleotide sequence ID" value="XM_020693141.1"/>
</dbReference>
<evidence type="ECO:0000313" key="4">
    <source>
        <dbReference type="RefSeq" id="XP_020548800.1"/>
    </source>
</evidence>
<feature type="region of interest" description="Disordered" evidence="1">
    <location>
        <begin position="78"/>
        <end position="123"/>
    </location>
</feature>
<accession>A0A8M8UXR0</accession>